<sequence length="160" mass="16801">MSESETAFDPLSFSVCSELTGGVTETSKSGMEVEASDPCLQGVVCEPDFDSISSAGIDLVLPGCVTTTSKIEVEAPGLQWVVSQRGLGSMVSGGADSKGSVVHSVELFAKVAACHIAALRENLVVWVDQFEAVVEDSGAFYEIPPLEIVRHHGMPCSLIP</sequence>
<dbReference type="EMBL" id="GBRH01194740">
    <property type="protein sequence ID" value="JAE03156.1"/>
    <property type="molecule type" value="Transcribed_RNA"/>
</dbReference>
<reference evidence="1" key="2">
    <citation type="journal article" date="2015" name="Data Brief">
        <title>Shoot transcriptome of the giant reed, Arundo donax.</title>
        <authorList>
            <person name="Barrero R.A."/>
            <person name="Guerrero F.D."/>
            <person name="Moolhuijzen P."/>
            <person name="Goolsby J.A."/>
            <person name="Tidwell J."/>
            <person name="Bellgard S.E."/>
            <person name="Bellgard M.I."/>
        </authorList>
    </citation>
    <scope>NUCLEOTIDE SEQUENCE</scope>
    <source>
        <tissue evidence="1">Shoot tissue taken approximately 20 cm above the soil surface</tissue>
    </source>
</reference>
<organism evidence="1">
    <name type="scientific">Arundo donax</name>
    <name type="common">Giant reed</name>
    <name type="synonym">Donax arundinaceus</name>
    <dbReference type="NCBI Taxonomy" id="35708"/>
    <lineage>
        <taxon>Eukaryota</taxon>
        <taxon>Viridiplantae</taxon>
        <taxon>Streptophyta</taxon>
        <taxon>Embryophyta</taxon>
        <taxon>Tracheophyta</taxon>
        <taxon>Spermatophyta</taxon>
        <taxon>Magnoliopsida</taxon>
        <taxon>Liliopsida</taxon>
        <taxon>Poales</taxon>
        <taxon>Poaceae</taxon>
        <taxon>PACMAD clade</taxon>
        <taxon>Arundinoideae</taxon>
        <taxon>Arundineae</taxon>
        <taxon>Arundo</taxon>
    </lineage>
</organism>
<evidence type="ECO:0000313" key="1">
    <source>
        <dbReference type="EMBL" id="JAE03156.1"/>
    </source>
</evidence>
<dbReference type="AlphaFoldDB" id="A0A0A9EZ73"/>
<accession>A0A0A9EZ73</accession>
<name>A0A0A9EZ73_ARUDO</name>
<reference evidence="1" key="1">
    <citation type="submission" date="2014-09" db="EMBL/GenBank/DDBJ databases">
        <authorList>
            <person name="Magalhaes I.L.F."/>
            <person name="Oliveira U."/>
            <person name="Santos F.R."/>
            <person name="Vidigal T.H.D.A."/>
            <person name="Brescovit A.D."/>
            <person name="Santos A.J."/>
        </authorList>
    </citation>
    <scope>NUCLEOTIDE SEQUENCE</scope>
    <source>
        <tissue evidence="1">Shoot tissue taken approximately 20 cm above the soil surface</tissue>
    </source>
</reference>
<protein>
    <submittedName>
        <fullName evidence="1">Uncharacterized protein</fullName>
    </submittedName>
</protein>
<proteinExistence type="predicted"/>